<evidence type="ECO:0000313" key="1">
    <source>
        <dbReference type="EMBL" id="RCW70506.1"/>
    </source>
</evidence>
<accession>A0A368XTM6</accession>
<dbReference type="AlphaFoldDB" id="A0A368XTM6"/>
<proteinExistence type="predicted"/>
<comment type="caution">
    <text evidence="1">The sequence shown here is derived from an EMBL/GenBank/DDBJ whole genome shotgun (WGS) entry which is preliminary data.</text>
</comment>
<reference evidence="1 2" key="1">
    <citation type="submission" date="2018-07" db="EMBL/GenBank/DDBJ databases">
        <title>Genomic Encyclopedia of Type Strains, Phase IV (KMG-IV): sequencing the most valuable type-strain genomes for metagenomic binning, comparative biology and taxonomic classification.</title>
        <authorList>
            <person name="Goeker M."/>
        </authorList>
    </citation>
    <scope>NUCLEOTIDE SEQUENCE [LARGE SCALE GENOMIC DNA]</scope>
    <source>
        <strain evidence="1 2">DSM 21634</strain>
    </source>
</reference>
<dbReference type="Proteomes" id="UP000252884">
    <property type="component" value="Unassembled WGS sequence"/>
</dbReference>
<dbReference type="OrthoDB" id="9153727at2"/>
<name>A0A368XTM6_9BURK</name>
<dbReference type="RefSeq" id="WP_114469431.1">
    <property type="nucleotide sequence ID" value="NZ_QPJK01000005.1"/>
</dbReference>
<organism evidence="1 2">
    <name type="scientific">Pseudorhodoferax soli</name>
    <dbReference type="NCBI Taxonomy" id="545864"/>
    <lineage>
        <taxon>Bacteria</taxon>
        <taxon>Pseudomonadati</taxon>
        <taxon>Pseudomonadota</taxon>
        <taxon>Betaproteobacteria</taxon>
        <taxon>Burkholderiales</taxon>
        <taxon>Comamonadaceae</taxon>
    </lineage>
</organism>
<sequence>MNLLSLVNLSLKSDEVIEILEHYDVKVIYDFDRLRENSPDVYWASFHEAGFGFRFNEKQVLDAIFMYILPRRHYQPIDARYAGVPFYRNFAEARAAFQARAISFRNEPDGEGWIKGAFGEHTVHYEFNQEGALNQVTVMTADA</sequence>
<keyword evidence="2" id="KW-1185">Reference proteome</keyword>
<protein>
    <submittedName>
        <fullName evidence="1">Uncharacterized protein</fullName>
    </submittedName>
</protein>
<dbReference type="EMBL" id="QPJK01000005">
    <property type="protein sequence ID" value="RCW70506.1"/>
    <property type="molecule type" value="Genomic_DNA"/>
</dbReference>
<gene>
    <name evidence="1" type="ORF">DES41_105449</name>
</gene>
<evidence type="ECO:0000313" key="2">
    <source>
        <dbReference type="Proteomes" id="UP000252884"/>
    </source>
</evidence>